<reference evidence="1 2" key="1">
    <citation type="journal article" date="2016" name="Nat. Commun.">
        <title>Thousands of microbial genomes shed light on interconnected biogeochemical processes in an aquifer system.</title>
        <authorList>
            <person name="Anantharaman K."/>
            <person name="Brown C.T."/>
            <person name="Hug L.A."/>
            <person name="Sharon I."/>
            <person name="Castelle C.J."/>
            <person name="Probst A.J."/>
            <person name="Thomas B.C."/>
            <person name="Singh A."/>
            <person name="Wilkins M.J."/>
            <person name="Karaoz U."/>
            <person name="Brodie E.L."/>
            <person name="Williams K.H."/>
            <person name="Hubbard S.S."/>
            <person name="Banfield J.F."/>
        </authorList>
    </citation>
    <scope>NUCLEOTIDE SEQUENCE [LARGE SCALE GENOMIC DNA]</scope>
</reference>
<dbReference type="STRING" id="1817825.A2720_03955"/>
<dbReference type="Proteomes" id="UP000178892">
    <property type="component" value="Unassembled WGS sequence"/>
</dbReference>
<proteinExistence type="predicted"/>
<dbReference type="EMBL" id="MFEL01000012">
    <property type="protein sequence ID" value="OGE81030.1"/>
    <property type="molecule type" value="Genomic_DNA"/>
</dbReference>
<gene>
    <name evidence="1" type="ORF">A2720_03955</name>
</gene>
<organism evidence="1 2">
    <name type="scientific">Candidatus Doudnabacteria bacterium RIFCSPHIGHO2_01_FULL_46_24</name>
    <dbReference type="NCBI Taxonomy" id="1817825"/>
    <lineage>
        <taxon>Bacteria</taxon>
        <taxon>Candidatus Doudnaibacteriota</taxon>
    </lineage>
</organism>
<dbReference type="AlphaFoldDB" id="A0A1F5NUL1"/>
<evidence type="ECO:0000313" key="1">
    <source>
        <dbReference type="EMBL" id="OGE81030.1"/>
    </source>
</evidence>
<accession>A0A1F5NUL1</accession>
<protein>
    <submittedName>
        <fullName evidence="1">Uncharacterized protein</fullName>
    </submittedName>
</protein>
<name>A0A1F5NUL1_9BACT</name>
<comment type="caution">
    <text evidence="1">The sequence shown here is derived from an EMBL/GenBank/DDBJ whole genome shotgun (WGS) entry which is preliminary data.</text>
</comment>
<sequence length="69" mass="7968">MARTNTAEFKLAPKEAYRLFRISNDLSDAVEDILESHGSYGEEFLKGLRVSFKQTRLGKFRKINSLMEI</sequence>
<evidence type="ECO:0000313" key="2">
    <source>
        <dbReference type="Proteomes" id="UP000178892"/>
    </source>
</evidence>